<dbReference type="InterPro" id="IPR011042">
    <property type="entry name" value="6-blade_b-propeller_TolB-like"/>
</dbReference>
<comment type="cofactor">
    <cofactor evidence="2">
        <name>Zn(2+)</name>
        <dbReference type="ChEBI" id="CHEBI:29105"/>
    </cofactor>
    <text evidence="2">Binds 1 divalent metal cation per subunit.</text>
</comment>
<dbReference type="GO" id="GO:0046872">
    <property type="term" value="F:metal ion binding"/>
    <property type="evidence" value="ECO:0007669"/>
    <property type="project" value="UniProtKB-KW"/>
</dbReference>
<gene>
    <name evidence="4" type="ORF">H3H36_02610</name>
</gene>
<dbReference type="InterPro" id="IPR005511">
    <property type="entry name" value="SMP-30"/>
</dbReference>
<dbReference type="InterPro" id="IPR013658">
    <property type="entry name" value="SGL"/>
</dbReference>
<dbReference type="PANTHER" id="PTHR47572">
    <property type="entry name" value="LIPOPROTEIN-RELATED"/>
    <property type="match status" value="1"/>
</dbReference>
<dbReference type="EMBL" id="JACEZS010000001">
    <property type="protein sequence ID" value="MBA5604252.1"/>
    <property type="molecule type" value="Genomic_DNA"/>
</dbReference>
<evidence type="ECO:0000256" key="2">
    <source>
        <dbReference type="PIRSR" id="PIRSR605511-2"/>
    </source>
</evidence>
<feature type="binding site" evidence="2">
    <location>
        <position position="201"/>
    </location>
    <ligand>
        <name>a divalent metal cation</name>
        <dbReference type="ChEBI" id="CHEBI:60240"/>
    </ligand>
</feature>
<accession>A0A7W2EE38</accession>
<name>A0A7W2EE38_9BURK</name>
<evidence type="ECO:0000256" key="1">
    <source>
        <dbReference type="PIRSR" id="PIRSR605511-1"/>
    </source>
</evidence>
<protein>
    <submittedName>
        <fullName evidence="4">SMP-30/gluconolactonase/LRE family protein</fullName>
    </submittedName>
</protein>
<keyword evidence="2" id="KW-0479">Metal-binding</keyword>
<keyword evidence="5" id="KW-1185">Reference proteome</keyword>
<feature type="binding site" evidence="2">
    <location>
        <position position="19"/>
    </location>
    <ligand>
        <name>a divalent metal cation</name>
        <dbReference type="ChEBI" id="CHEBI:60240"/>
    </ligand>
</feature>
<proteinExistence type="predicted"/>
<reference evidence="4 5" key="1">
    <citation type="submission" date="2020-07" db="EMBL/GenBank/DDBJ databases">
        <title>Novel species isolated from subtropical streams in China.</title>
        <authorList>
            <person name="Lu H."/>
        </authorList>
    </citation>
    <scope>NUCLEOTIDE SEQUENCE [LARGE SCALE GENOMIC DNA]</scope>
    <source>
        <strain evidence="4 5">FT3S</strain>
    </source>
</reference>
<dbReference type="AlphaFoldDB" id="A0A7W2EE38"/>
<dbReference type="PANTHER" id="PTHR47572:SF5">
    <property type="entry name" value="BLR2277 PROTEIN"/>
    <property type="match status" value="1"/>
</dbReference>
<evidence type="ECO:0000313" key="5">
    <source>
        <dbReference type="Proteomes" id="UP000566711"/>
    </source>
</evidence>
<dbReference type="RefSeq" id="WP_182213644.1">
    <property type="nucleotide sequence ID" value="NZ_JACEZS010000001.1"/>
</dbReference>
<dbReference type="Pfam" id="PF08450">
    <property type="entry name" value="SGL"/>
    <property type="match status" value="1"/>
</dbReference>
<dbReference type="PRINTS" id="PR01790">
    <property type="entry name" value="SMP30FAMILY"/>
</dbReference>
<dbReference type="InterPro" id="IPR051262">
    <property type="entry name" value="SMP-30/CGR1_Lactonase"/>
</dbReference>
<organism evidence="4 5">
    <name type="scientific">Rugamonas fusca</name>
    <dbReference type="NCBI Taxonomy" id="2758568"/>
    <lineage>
        <taxon>Bacteria</taxon>
        <taxon>Pseudomonadati</taxon>
        <taxon>Pseudomonadota</taxon>
        <taxon>Betaproteobacteria</taxon>
        <taxon>Burkholderiales</taxon>
        <taxon>Oxalobacteraceae</taxon>
        <taxon>Telluria group</taxon>
        <taxon>Rugamonas</taxon>
    </lineage>
</organism>
<feature type="active site" description="Proton donor/acceptor" evidence="1">
    <location>
        <position position="201"/>
    </location>
</feature>
<comment type="caution">
    <text evidence="4">The sequence shown here is derived from an EMBL/GenBank/DDBJ whole genome shotgun (WGS) entry which is preliminary data.</text>
</comment>
<dbReference type="Proteomes" id="UP000566711">
    <property type="component" value="Unassembled WGS sequence"/>
</dbReference>
<sequence length="286" mass="30343">MTPTSNVLIDNKQGLKFTESPRWHDGKLWFIDIHDKGIKTVAPDGTLATVLTLPFLPNGLGRTPDGAWLFGDALGRQLYRWDGAQLAPLADLSQLTTFCLSDGITDAHGRFYAGDIGYNFFDPANQPVDSCVIVKVEPNGSTAVVANGLSFPNGMVITPDGKTLIVAECMAHRLTAFDIDATGALHNRRVWAAFDAGVHPDGICLDAEGAVWVANPEGRDQVLRVLEGGRVTHRVSVGTGAFAVMLGGADGRQLFICTSASHDPAQIARAPSARIETVQVAVAGAA</sequence>
<feature type="domain" description="SMP-30/Gluconolactonase/LRE-like region" evidence="3">
    <location>
        <begin position="17"/>
        <end position="259"/>
    </location>
</feature>
<feature type="binding site" evidence="2">
    <location>
        <position position="153"/>
    </location>
    <ligand>
        <name>a divalent metal cation</name>
        <dbReference type="ChEBI" id="CHEBI:60240"/>
    </ligand>
</feature>
<dbReference type="Gene3D" id="2.120.10.30">
    <property type="entry name" value="TolB, C-terminal domain"/>
    <property type="match status" value="1"/>
</dbReference>
<keyword evidence="2" id="KW-0862">Zinc</keyword>
<dbReference type="SUPFAM" id="SSF63829">
    <property type="entry name" value="Calcium-dependent phosphotriesterase"/>
    <property type="match status" value="1"/>
</dbReference>
<evidence type="ECO:0000313" key="4">
    <source>
        <dbReference type="EMBL" id="MBA5604252.1"/>
    </source>
</evidence>
<evidence type="ECO:0000259" key="3">
    <source>
        <dbReference type="Pfam" id="PF08450"/>
    </source>
</evidence>